<accession>A0A4W5N7U8</accession>
<dbReference type="AlphaFoldDB" id="A0A4W5N7U8"/>
<protein>
    <recommendedName>
        <fullName evidence="4">Peptidase S1 domain-containing protein</fullName>
    </recommendedName>
</protein>
<dbReference type="PROSITE" id="PS00135">
    <property type="entry name" value="TRYPSIN_SER"/>
    <property type="match status" value="1"/>
</dbReference>
<reference evidence="6" key="1">
    <citation type="submission" date="2018-06" db="EMBL/GenBank/DDBJ databases">
        <title>Genome assembly of Danube salmon.</title>
        <authorList>
            <person name="Macqueen D.J."/>
            <person name="Gundappa M.K."/>
        </authorList>
    </citation>
    <scope>NUCLEOTIDE SEQUENCE [LARGE SCALE GENOMIC DNA]</scope>
</reference>
<dbReference type="FunFam" id="2.40.10.10:FF:000002">
    <property type="entry name" value="Transmembrane protease serine"/>
    <property type="match status" value="1"/>
</dbReference>
<evidence type="ECO:0000259" key="4">
    <source>
        <dbReference type="PROSITE" id="PS50240"/>
    </source>
</evidence>
<evidence type="ECO:0000256" key="1">
    <source>
        <dbReference type="ARBA" id="ARBA00023157"/>
    </source>
</evidence>
<dbReference type="InterPro" id="IPR001254">
    <property type="entry name" value="Trypsin_dom"/>
</dbReference>
<evidence type="ECO:0000313" key="5">
    <source>
        <dbReference type="Ensembl" id="ENSHHUP00000045684.1"/>
    </source>
</evidence>
<dbReference type="SMART" id="SM00020">
    <property type="entry name" value="Tryp_SPc"/>
    <property type="match status" value="1"/>
</dbReference>
<name>A0A4W5N7U8_9TELE</name>
<dbReference type="GO" id="GO:0004252">
    <property type="term" value="F:serine-type endopeptidase activity"/>
    <property type="evidence" value="ECO:0007669"/>
    <property type="project" value="InterPro"/>
</dbReference>
<comment type="similarity">
    <text evidence="3">Belongs to the peptidase S1 family. CLIP subfamily.</text>
</comment>
<dbReference type="Pfam" id="PF00089">
    <property type="entry name" value="Trypsin"/>
    <property type="match status" value="1"/>
</dbReference>
<dbReference type="PANTHER" id="PTHR24252:SF27">
    <property type="entry name" value="TRANSMEMBRANE PROTEASE SERINE 3-LIKE"/>
    <property type="match status" value="1"/>
</dbReference>
<evidence type="ECO:0000256" key="3">
    <source>
        <dbReference type="ARBA" id="ARBA00024195"/>
    </source>
</evidence>
<dbReference type="PANTHER" id="PTHR24252">
    <property type="entry name" value="ACROSIN-RELATED"/>
    <property type="match status" value="1"/>
</dbReference>
<dbReference type="Proteomes" id="UP000314982">
    <property type="component" value="Unassembled WGS sequence"/>
</dbReference>
<reference evidence="5" key="2">
    <citation type="submission" date="2025-08" db="UniProtKB">
        <authorList>
            <consortium name="Ensembl"/>
        </authorList>
    </citation>
    <scope>IDENTIFICATION</scope>
</reference>
<dbReference type="InterPro" id="IPR033116">
    <property type="entry name" value="TRYPSIN_SER"/>
</dbReference>
<proteinExistence type="inferred from homology"/>
<dbReference type="GeneTree" id="ENSGT00940000158589"/>
<sequence>MCWISGWGATVDGGEWAQIQHLNRCASTHHMPAHTVIHLSCPSSLCVCVFLGETSVSMHSAQVPVLSSRDCSGPGMYQGAISPWMVCAGYLEGGKDSCQGDSGGPLACEDLSVWKLAGATSWGYGCAERNNPALYTLISHALTWIHQQMEKEEALGP</sequence>
<dbReference type="InterPro" id="IPR043504">
    <property type="entry name" value="Peptidase_S1_PA_chymotrypsin"/>
</dbReference>
<dbReference type="SUPFAM" id="SSF50494">
    <property type="entry name" value="Trypsin-like serine proteases"/>
    <property type="match status" value="1"/>
</dbReference>
<keyword evidence="1" id="KW-1015">Disulfide bond</keyword>
<keyword evidence="6" id="KW-1185">Reference proteome</keyword>
<evidence type="ECO:0000313" key="6">
    <source>
        <dbReference type="Proteomes" id="UP000314982"/>
    </source>
</evidence>
<keyword evidence="2" id="KW-0325">Glycoprotein</keyword>
<reference evidence="5" key="3">
    <citation type="submission" date="2025-09" db="UniProtKB">
        <authorList>
            <consortium name="Ensembl"/>
        </authorList>
    </citation>
    <scope>IDENTIFICATION</scope>
</reference>
<dbReference type="Gene3D" id="2.40.10.10">
    <property type="entry name" value="Trypsin-like serine proteases"/>
    <property type="match status" value="1"/>
</dbReference>
<dbReference type="CDD" id="cd00190">
    <property type="entry name" value="Tryp_SPc"/>
    <property type="match status" value="1"/>
</dbReference>
<evidence type="ECO:0000256" key="2">
    <source>
        <dbReference type="ARBA" id="ARBA00023180"/>
    </source>
</evidence>
<feature type="domain" description="Peptidase S1" evidence="4">
    <location>
        <begin position="1"/>
        <end position="150"/>
    </location>
</feature>
<dbReference type="InterPro" id="IPR009003">
    <property type="entry name" value="Peptidase_S1_PA"/>
</dbReference>
<dbReference type="PROSITE" id="PS50240">
    <property type="entry name" value="TRYPSIN_DOM"/>
    <property type="match status" value="1"/>
</dbReference>
<dbReference type="GO" id="GO:0006508">
    <property type="term" value="P:proteolysis"/>
    <property type="evidence" value="ECO:0007669"/>
    <property type="project" value="InterPro"/>
</dbReference>
<dbReference type="Ensembl" id="ENSHHUT00000047374.1">
    <property type="protein sequence ID" value="ENSHHUP00000045684.1"/>
    <property type="gene ID" value="ENSHHUG00000027876.1"/>
</dbReference>
<dbReference type="STRING" id="62062.ENSHHUP00000045684"/>
<organism evidence="5 6">
    <name type="scientific">Hucho hucho</name>
    <name type="common">huchen</name>
    <dbReference type="NCBI Taxonomy" id="62062"/>
    <lineage>
        <taxon>Eukaryota</taxon>
        <taxon>Metazoa</taxon>
        <taxon>Chordata</taxon>
        <taxon>Craniata</taxon>
        <taxon>Vertebrata</taxon>
        <taxon>Euteleostomi</taxon>
        <taxon>Actinopterygii</taxon>
        <taxon>Neopterygii</taxon>
        <taxon>Teleostei</taxon>
        <taxon>Protacanthopterygii</taxon>
        <taxon>Salmoniformes</taxon>
        <taxon>Salmonidae</taxon>
        <taxon>Salmoninae</taxon>
        <taxon>Hucho</taxon>
    </lineage>
</organism>